<name>A0AAD8MZ54_9APIA</name>
<dbReference type="EMBL" id="JAUIZM010000004">
    <property type="protein sequence ID" value="KAK1390137.1"/>
    <property type="molecule type" value="Genomic_DNA"/>
</dbReference>
<dbReference type="Proteomes" id="UP001237642">
    <property type="component" value="Unassembled WGS sequence"/>
</dbReference>
<evidence type="ECO:0000313" key="2">
    <source>
        <dbReference type="Proteomes" id="UP001237642"/>
    </source>
</evidence>
<comment type="caution">
    <text evidence="1">The sequence shown here is derived from an EMBL/GenBank/DDBJ whole genome shotgun (WGS) entry which is preliminary data.</text>
</comment>
<keyword evidence="2" id="KW-1185">Reference proteome</keyword>
<protein>
    <submittedName>
        <fullName evidence="1">Uncharacterized protein</fullName>
    </submittedName>
</protein>
<sequence length="106" mass="11985">MNWSILQSLGFPKNSQEEVLQHVLFPKNSQEEVLQHVLFSWTMLRRYLRESCKVEIVSILGVENPVLHISDFSGVTPEKIENQTPNFSGVAALTSRVGFTPSRDVA</sequence>
<reference evidence="1" key="1">
    <citation type="submission" date="2023-02" db="EMBL/GenBank/DDBJ databases">
        <title>Genome of toxic invasive species Heracleum sosnowskyi carries increased number of genes despite the absence of recent whole-genome duplications.</title>
        <authorList>
            <person name="Schelkunov M."/>
            <person name="Shtratnikova V."/>
            <person name="Makarenko M."/>
            <person name="Klepikova A."/>
            <person name="Omelchenko D."/>
            <person name="Novikova G."/>
            <person name="Obukhova E."/>
            <person name="Bogdanov V."/>
            <person name="Penin A."/>
            <person name="Logacheva M."/>
        </authorList>
    </citation>
    <scope>NUCLEOTIDE SEQUENCE</scope>
    <source>
        <strain evidence="1">Hsosn_3</strain>
        <tissue evidence="1">Leaf</tissue>
    </source>
</reference>
<accession>A0AAD8MZ54</accession>
<organism evidence="1 2">
    <name type="scientific">Heracleum sosnowskyi</name>
    <dbReference type="NCBI Taxonomy" id="360622"/>
    <lineage>
        <taxon>Eukaryota</taxon>
        <taxon>Viridiplantae</taxon>
        <taxon>Streptophyta</taxon>
        <taxon>Embryophyta</taxon>
        <taxon>Tracheophyta</taxon>
        <taxon>Spermatophyta</taxon>
        <taxon>Magnoliopsida</taxon>
        <taxon>eudicotyledons</taxon>
        <taxon>Gunneridae</taxon>
        <taxon>Pentapetalae</taxon>
        <taxon>asterids</taxon>
        <taxon>campanulids</taxon>
        <taxon>Apiales</taxon>
        <taxon>Apiaceae</taxon>
        <taxon>Apioideae</taxon>
        <taxon>apioid superclade</taxon>
        <taxon>Tordylieae</taxon>
        <taxon>Tordyliinae</taxon>
        <taxon>Heracleum</taxon>
    </lineage>
</organism>
<reference evidence="1" key="2">
    <citation type="submission" date="2023-05" db="EMBL/GenBank/DDBJ databases">
        <authorList>
            <person name="Schelkunov M.I."/>
        </authorList>
    </citation>
    <scope>NUCLEOTIDE SEQUENCE</scope>
    <source>
        <strain evidence="1">Hsosn_3</strain>
        <tissue evidence="1">Leaf</tissue>
    </source>
</reference>
<gene>
    <name evidence="1" type="ORF">POM88_018315</name>
</gene>
<proteinExistence type="predicted"/>
<dbReference type="AlphaFoldDB" id="A0AAD8MZ54"/>
<evidence type="ECO:0000313" key="1">
    <source>
        <dbReference type="EMBL" id="KAK1390137.1"/>
    </source>
</evidence>